<evidence type="ECO:0000313" key="1">
    <source>
        <dbReference type="EMBL" id="KAF9483086.1"/>
    </source>
</evidence>
<name>A0A9P5Z948_9AGAR</name>
<dbReference type="EMBL" id="MU155157">
    <property type="protein sequence ID" value="KAF9483086.1"/>
    <property type="molecule type" value="Genomic_DNA"/>
</dbReference>
<evidence type="ECO:0000313" key="2">
    <source>
        <dbReference type="Proteomes" id="UP000807469"/>
    </source>
</evidence>
<proteinExistence type="predicted"/>
<organism evidence="1 2">
    <name type="scientific">Pholiota conissans</name>
    <dbReference type="NCBI Taxonomy" id="109636"/>
    <lineage>
        <taxon>Eukaryota</taxon>
        <taxon>Fungi</taxon>
        <taxon>Dikarya</taxon>
        <taxon>Basidiomycota</taxon>
        <taxon>Agaricomycotina</taxon>
        <taxon>Agaricomycetes</taxon>
        <taxon>Agaricomycetidae</taxon>
        <taxon>Agaricales</taxon>
        <taxon>Agaricineae</taxon>
        <taxon>Strophariaceae</taxon>
        <taxon>Pholiota</taxon>
    </lineage>
</organism>
<accession>A0A9P5Z948</accession>
<evidence type="ECO:0008006" key="3">
    <source>
        <dbReference type="Google" id="ProtNLM"/>
    </source>
</evidence>
<reference evidence="1" key="1">
    <citation type="submission" date="2020-11" db="EMBL/GenBank/DDBJ databases">
        <authorList>
            <consortium name="DOE Joint Genome Institute"/>
            <person name="Ahrendt S."/>
            <person name="Riley R."/>
            <person name="Andreopoulos W."/>
            <person name="Labutti K."/>
            <person name="Pangilinan J."/>
            <person name="Ruiz-Duenas F.J."/>
            <person name="Barrasa J.M."/>
            <person name="Sanchez-Garcia M."/>
            <person name="Camarero S."/>
            <person name="Miyauchi S."/>
            <person name="Serrano A."/>
            <person name="Linde D."/>
            <person name="Babiker R."/>
            <person name="Drula E."/>
            <person name="Ayuso-Fernandez I."/>
            <person name="Pacheco R."/>
            <person name="Padilla G."/>
            <person name="Ferreira P."/>
            <person name="Barriuso J."/>
            <person name="Kellner H."/>
            <person name="Castanera R."/>
            <person name="Alfaro M."/>
            <person name="Ramirez L."/>
            <person name="Pisabarro A.G."/>
            <person name="Kuo A."/>
            <person name="Tritt A."/>
            <person name="Lipzen A."/>
            <person name="He G."/>
            <person name="Yan M."/>
            <person name="Ng V."/>
            <person name="Cullen D."/>
            <person name="Martin F."/>
            <person name="Rosso M.-N."/>
            <person name="Henrissat B."/>
            <person name="Hibbett D."/>
            <person name="Martinez A.T."/>
            <person name="Grigoriev I.V."/>
        </authorList>
    </citation>
    <scope>NUCLEOTIDE SEQUENCE</scope>
    <source>
        <strain evidence="1">CIRM-BRFM 674</strain>
    </source>
</reference>
<dbReference type="AlphaFoldDB" id="A0A9P5Z948"/>
<dbReference type="OrthoDB" id="3365698at2759"/>
<protein>
    <recommendedName>
        <fullName evidence="3">F-box domain-containing protein</fullName>
    </recommendedName>
</protein>
<gene>
    <name evidence="1" type="ORF">BDN70DRAFT_929427</name>
</gene>
<sequence>MKTRLADASFGVTRSMYNHSTLRSPVPYLLTSNVAPLENEIISINRAIQEAEAVLFENDSGRILLHNEDICEYVLFIQQHHSILSVIRNIPFDILQEIFRIIVVGQPDSQIKKSRWLVTSISQSWRVAAVTHPMLWSVIPPVKLHYWNTQNPCNQIDCLAQTLRRSGNAPLVVTIIGNHDVKSIRRHSIPSHYGLTAADKSKPLFDAFNLLLAHHERWQSLSVSLPLDIVRILPIFSGCLPLLETLSLNISPSLNYHGSPNAPAPFIDQNFRKARQLLRLEVNGLPIPDIRGFALVYYKQMDISTLEPLKRIATYSSLESLSIGGRTLDLNNFSITLPYLKRLEFLVESSERSEAVRCFDKLILPALEKVVVSFPPQFLGVVPSLIRMISNGDMLSKLHTMQLTFGNIEAGELVTLLHHTPVLINLDLTCPPALDIEALVSTTSFGTLAVAPLLQSCKFNINFAAASGLGVLDTRTRDALNSLARARCDGDQASSMMLSLYSTPISVPITIKKSAIPWSQSMRAHMENWPQTTITRQLIGLNAFITELCWPSKLAECNREVEMKDLRLGAACIIRDEIETPEDIIVSVLPVTFGLLR</sequence>
<keyword evidence="2" id="KW-1185">Reference proteome</keyword>
<comment type="caution">
    <text evidence="1">The sequence shown here is derived from an EMBL/GenBank/DDBJ whole genome shotgun (WGS) entry which is preliminary data.</text>
</comment>
<dbReference type="Proteomes" id="UP000807469">
    <property type="component" value="Unassembled WGS sequence"/>
</dbReference>